<dbReference type="GO" id="GO:0016020">
    <property type="term" value="C:membrane"/>
    <property type="evidence" value="ECO:0007669"/>
    <property type="project" value="UniProtKB-SubCell"/>
</dbReference>
<sequence length="395" mass="42842">MTDINGTLVAVPPPAGYIVDFDNPQRQAVTATYVICGVGMTLALFFLFQRLFVKIFIRNNFGVDDVLLIIAWLGSIAIQALTLRSFAEGWMGVHAWEIPFEKFQKAIFWANYINSIVYTVPTCLSKIVILLFLLEINSNQAWYRWTVFATMFVVAGSGIAIFFASVFPCTPFHKSWDLALPADVGSCIDRPAMFQATAGLGVATDIMIIAIPIPMVVGLQLSLKKKAALLGLFAIGSATVITSMVRLALLISQLDAIDTTWGGGPIHAWIGVEANLLIMCACLSTLRHFIKTVAPRLLSSTRGTSTGKSKTALTSGHELRTIGGTGPGRSGNRGPYTQFDEPFTTTAHVEGGFAWPQEGKETSADGKSSNDDERSDKGILQTTTTVVDYSDARRT</sequence>
<accession>A0A0P7ATI7</accession>
<organism evidence="9 10">
    <name type="scientific">Neonectria ditissima</name>
    <dbReference type="NCBI Taxonomy" id="78410"/>
    <lineage>
        <taxon>Eukaryota</taxon>
        <taxon>Fungi</taxon>
        <taxon>Dikarya</taxon>
        <taxon>Ascomycota</taxon>
        <taxon>Pezizomycotina</taxon>
        <taxon>Sordariomycetes</taxon>
        <taxon>Hypocreomycetidae</taxon>
        <taxon>Hypocreales</taxon>
        <taxon>Nectriaceae</taxon>
        <taxon>Neonectria</taxon>
    </lineage>
</organism>
<keyword evidence="3 7" id="KW-1133">Transmembrane helix</keyword>
<comment type="caution">
    <text evidence="9">The sequence shown here is derived from an EMBL/GenBank/DDBJ whole genome shotgun (WGS) entry which is preliminary data.</text>
</comment>
<feature type="transmembrane region" description="Helical" evidence="7">
    <location>
        <begin position="145"/>
        <end position="167"/>
    </location>
</feature>
<feature type="transmembrane region" description="Helical" evidence="7">
    <location>
        <begin position="31"/>
        <end position="53"/>
    </location>
</feature>
<feature type="transmembrane region" description="Helical" evidence="7">
    <location>
        <begin position="198"/>
        <end position="217"/>
    </location>
</feature>
<comment type="similarity">
    <text evidence="5">Belongs to the SAT4 family.</text>
</comment>
<evidence type="ECO:0000256" key="1">
    <source>
        <dbReference type="ARBA" id="ARBA00004141"/>
    </source>
</evidence>
<evidence type="ECO:0000313" key="9">
    <source>
        <dbReference type="EMBL" id="KPM36211.1"/>
    </source>
</evidence>
<feature type="transmembrane region" description="Helical" evidence="7">
    <location>
        <begin position="229"/>
        <end position="254"/>
    </location>
</feature>
<feature type="compositionally biased region" description="Low complexity" evidence="6">
    <location>
        <begin position="300"/>
        <end position="311"/>
    </location>
</feature>
<keyword evidence="2 7" id="KW-0812">Transmembrane</keyword>
<dbReference type="InterPro" id="IPR049326">
    <property type="entry name" value="Rhodopsin_dom_fungi"/>
</dbReference>
<feature type="compositionally biased region" description="Basic and acidic residues" evidence="6">
    <location>
        <begin position="358"/>
        <end position="377"/>
    </location>
</feature>
<dbReference type="PANTHER" id="PTHR33048">
    <property type="entry name" value="PTH11-LIKE INTEGRAL MEMBRANE PROTEIN (AFU_ORTHOLOGUE AFUA_5G11245)"/>
    <property type="match status" value="1"/>
</dbReference>
<keyword evidence="4 7" id="KW-0472">Membrane</keyword>
<evidence type="ECO:0000256" key="7">
    <source>
        <dbReference type="SAM" id="Phobius"/>
    </source>
</evidence>
<evidence type="ECO:0000313" key="10">
    <source>
        <dbReference type="Proteomes" id="UP000050424"/>
    </source>
</evidence>
<feature type="transmembrane region" description="Helical" evidence="7">
    <location>
        <begin position="266"/>
        <end position="286"/>
    </location>
</feature>
<comment type="subcellular location">
    <subcellularLocation>
        <location evidence="1">Membrane</location>
        <topology evidence="1">Multi-pass membrane protein</topology>
    </subcellularLocation>
</comment>
<keyword evidence="10" id="KW-1185">Reference proteome</keyword>
<evidence type="ECO:0000256" key="5">
    <source>
        <dbReference type="ARBA" id="ARBA00038359"/>
    </source>
</evidence>
<dbReference type="STRING" id="78410.A0A0P7ATI7"/>
<feature type="transmembrane region" description="Helical" evidence="7">
    <location>
        <begin position="107"/>
        <end position="133"/>
    </location>
</feature>
<dbReference type="InterPro" id="IPR052337">
    <property type="entry name" value="SAT4-like"/>
</dbReference>
<evidence type="ECO:0000256" key="2">
    <source>
        <dbReference type="ARBA" id="ARBA00022692"/>
    </source>
</evidence>
<dbReference type="PANTHER" id="PTHR33048:SF124">
    <property type="entry name" value="INTEGRAL MEMBRANE PROTEIN"/>
    <property type="match status" value="1"/>
</dbReference>
<name>A0A0P7ATI7_9HYPO</name>
<feature type="domain" description="Rhodopsin" evidence="8">
    <location>
        <begin position="50"/>
        <end position="291"/>
    </location>
</feature>
<evidence type="ECO:0000256" key="6">
    <source>
        <dbReference type="SAM" id="MobiDB-lite"/>
    </source>
</evidence>
<dbReference type="OrthoDB" id="5401779at2759"/>
<proteinExistence type="inferred from homology"/>
<protein>
    <recommendedName>
        <fullName evidence="8">Rhodopsin domain-containing protein</fullName>
    </recommendedName>
</protein>
<feature type="transmembrane region" description="Helical" evidence="7">
    <location>
        <begin position="65"/>
        <end position="87"/>
    </location>
</feature>
<dbReference type="Proteomes" id="UP000050424">
    <property type="component" value="Unassembled WGS sequence"/>
</dbReference>
<gene>
    <name evidence="9" type="ORF">AK830_g10344</name>
</gene>
<feature type="region of interest" description="Disordered" evidence="6">
    <location>
        <begin position="300"/>
        <end position="341"/>
    </location>
</feature>
<evidence type="ECO:0000256" key="4">
    <source>
        <dbReference type="ARBA" id="ARBA00023136"/>
    </source>
</evidence>
<evidence type="ECO:0000259" key="8">
    <source>
        <dbReference type="Pfam" id="PF20684"/>
    </source>
</evidence>
<dbReference type="EMBL" id="LKCW01000213">
    <property type="protein sequence ID" value="KPM36211.1"/>
    <property type="molecule type" value="Genomic_DNA"/>
</dbReference>
<reference evidence="9 10" key="1">
    <citation type="submission" date="2015-09" db="EMBL/GenBank/DDBJ databases">
        <title>Draft genome of a European isolate of the apple canker pathogen Neonectria ditissima.</title>
        <authorList>
            <person name="Gomez-Cortecero A."/>
            <person name="Harrison R.J."/>
            <person name="Armitage A.D."/>
        </authorList>
    </citation>
    <scope>NUCLEOTIDE SEQUENCE [LARGE SCALE GENOMIC DNA]</scope>
    <source>
        <strain evidence="9 10">R09/05</strain>
    </source>
</reference>
<feature type="region of interest" description="Disordered" evidence="6">
    <location>
        <begin position="353"/>
        <end position="395"/>
    </location>
</feature>
<dbReference type="AlphaFoldDB" id="A0A0P7ATI7"/>
<dbReference type="Pfam" id="PF20684">
    <property type="entry name" value="Fung_rhodopsin"/>
    <property type="match status" value="1"/>
</dbReference>
<evidence type="ECO:0000256" key="3">
    <source>
        <dbReference type="ARBA" id="ARBA00022989"/>
    </source>
</evidence>